<evidence type="ECO:0000256" key="6">
    <source>
        <dbReference type="ARBA" id="ARBA00022490"/>
    </source>
</evidence>
<dbReference type="PANTHER" id="PTHR11586">
    <property type="entry name" value="TRNA-AMINOACYLATION COFACTOR ARC1 FAMILY MEMBER"/>
    <property type="match status" value="1"/>
</dbReference>
<keyword evidence="13" id="KW-0030">Aminoacyl-tRNA synthetase</keyword>
<keyword evidence="9" id="KW-0547">Nucleotide-binding</keyword>
<evidence type="ECO:0000256" key="7">
    <source>
        <dbReference type="ARBA" id="ARBA00022555"/>
    </source>
</evidence>
<dbReference type="CDD" id="cd02800">
    <property type="entry name" value="tRNA_bind_EcMetRS_like"/>
    <property type="match status" value="1"/>
</dbReference>
<evidence type="ECO:0000256" key="1">
    <source>
        <dbReference type="ARBA" id="ARBA00003314"/>
    </source>
</evidence>
<dbReference type="InterPro" id="IPR004495">
    <property type="entry name" value="Met-tRNA-synth_bsu_C"/>
</dbReference>
<dbReference type="InterPro" id="IPR002547">
    <property type="entry name" value="tRNA-bd_dom"/>
</dbReference>
<evidence type="ECO:0000259" key="16">
    <source>
        <dbReference type="PROSITE" id="PS50886"/>
    </source>
</evidence>
<dbReference type="EMBL" id="LFWZ01000019">
    <property type="protein sequence ID" value="KON30890.1"/>
    <property type="molecule type" value="Genomic_DNA"/>
</dbReference>
<evidence type="ECO:0000256" key="12">
    <source>
        <dbReference type="ARBA" id="ARBA00022917"/>
    </source>
</evidence>
<dbReference type="GO" id="GO:0005737">
    <property type="term" value="C:cytoplasm"/>
    <property type="evidence" value="ECO:0007669"/>
    <property type="project" value="UniProtKB-SubCell"/>
</dbReference>
<feature type="domain" description="TRNA-binding" evidence="16">
    <location>
        <begin position="9"/>
        <end position="109"/>
    </location>
</feature>
<dbReference type="GO" id="GO:0005524">
    <property type="term" value="F:ATP binding"/>
    <property type="evidence" value="ECO:0007669"/>
    <property type="project" value="UniProtKB-KW"/>
</dbReference>
<name>A0A0M0BR86_9ARCH</name>
<keyword evidence="6" id="KW-0963">Cytoplasm</keyword>
<dbReference type="PROSITE" id="PS50886">
    <property type="entry name" value="TRBD"/>
    <property type="match status" value="1"/>
</dbReference>
<dbReference type="Proteomes" id="UP000037210">
    <property type="component" value="Unassembled WGS sequence"/>
</dbReference>
<evidence type="ECO:0000313" key="18">
    <source>
        <dbReference type="Proteomes" id="UP000037210"/>
    </source>
</evidence>
<comment type="catalytic activity">
    <reaction evidence="15">
        <text>tRNA(Met) + L-methionine + ATP = L-methionyl-tRNA(Met) + AMP + diphosphate</text>
        <dbReference type="Rhea" id="RHEA:13481"/>
        <dbReference type="Rhea" id="RHEA-COMP:9667"/>
        <dbReference type="Rhea" id="RHEA-COMP:9698"/>
        <dbReference type="ChEBI" id="CHEBI:30616"/>
        <dbReference type="ChEBI" id="CHEBI:33019"/>
        <dbReference type="ChEBI" id="CHEBI:57844"/>
        <dbReference type="ChEBI" id="CHEBI:78442"/>
        <dbReference type="ChEBI" id="CHEBI:78530"/>
        <dbReference type="ChEBI" id="CHEBI:456215"/>
        <dbReference type="EC" id="6.1.1.10"/>
    </reaction>
</comment>
<keyword evidence="7" id="KW-0820">tRNA-binding</keyword>
<dbReference type="InterPro" id="IPR012340">
    <property type="entry name" value="NA-bd_OB-fold"/>
</dbReference>
<comment type="subunit">
    <text evidence="3">Homodimer.</text>
</comment>
<comment type="caution">
    <text evidence="17">The sequence shown here is derived from an EMBL/GenBank/DDBJ whole genome shotgun (WGS) entry which is preliminary data.</text>
</comment>
<evidence type="ECO:0000313" key="17">
    <source>
        <dbReference type="EMBL" id="KON30890.1"/>
    </source>
</evidence>
<dbReference type="FunFam" id="2.40.50.140:FF:000042">
    <property type="entry name" value="Methionine--tRNA ligase"/>
    <property type="match status" value="1"/>
</dbReference>
<evidence type="ECO:0000256" key="2">
    <source>
        <dbReference type="ARBA" id="ARBA00004496"/>
    </source>
</evidence>
<dbReference type="AlphaFoldDB" id="A0A0M0BR86"/>
<dbReference type="SUPFAM" id="SSF50249">
    <property type="entry name" value="Nucleic acid-binding proteins"/>
    <property type="match status" value="1"/>
</dbReference>
<keyword evidence="12" id="KW-0648">Protein biosynthesis</keyword>
<evidence type="ECO:0000256" key="5">
    <source>
        <dbReference type="ARBA" id="ARBA00018753"/>
    </source>
</evidence>
<dbReference type="GO" id="GO:0006431">
    <property type="term" value="P:methionyl-tRNA aminoacylation"/>
    <property type="evidence" value="ECO:0007669"/>
    <property type="project" value="InterPro"/>
</dbReference>
<evidence type="ECO:0000256" key="15">
    <source>
        <dbReference type="ARBA" id="ARBA00047364"/>
    </source>
</evidence>
<dbReference type="PANTHER" id="PTHR11586:SF37">
    <property type="entry name" value="TRNA-BINDING DOMAIN-CONTAINING PROTEIN"/>
    <property type="match status" value="1"/>
</dbReference>
<evidence type="ECO:0000256" key="9">
    <source>
        <dbReference type="ARBA" id="ARBA00022741"/>
    </source>
</evidence>
<reference evidence="17 18" key="1">
    <citation type="submission" date="2015-06" db="EMBL/GenBank/DDBJ databases">
        <title>New insights into the roles of widespread benthic archaea in carbon and nitrogen cycling.</title>
        <authorList>
            <person name="Lazar C.S."/>
            <person name="Baker B.J."/>
            <person name="Seitz K.W."/>
            <person name="Hyde A.S."/>
            <person name="Dick G.J."/>
            <person name="Hinrichs K.-U."/>
            <person name="Teske A.P."/>
        </authorList>
    </citation>
    <scope>NUCLEOTIDE SEQUENCE [LARGE SCALE GENOMIC DNA]</scope>
    <source>
        <strain evidence="17">DG-45</strain>
    </source>
</reference>
<evidence type="ECO:0000256" key="11">
    <source>
        <dbReference type="ARBA" id="ARBA00022884"/>
    </source>
</evidence>
<keyword evidence="11" id="KW-0694">RNA-binding</keyword>
<keyword evidence="10" id="KW-0067">ATP-binding</keyword>
<evidence type="ECO:0000256" key="4">
    <source>
        <dbReference type="ARBA" id="ARBA00012838"/>
    </source>
</evidence>
<keyword evidence="8" id="KW-0436">Ligase</keyword>
<dbReference type="Pfam" id="PF01588">
    <property type="entry name" value="tRNA_bind"/>
    <property type="match status" value="1"/>
</dbReference>
<dbReference type="Gene3D" id="2.40.50.140">
    <property type="entry name" value="Nucleic acid-binding proteins"/>
    <property type="match status" value="1"/>
</dbReference>
<evidence type="ECO:0000256" key="3">
    <source>
        <dbReference type="ARBA" id="ARBA00011738"/>
    </source>
</evidence>
<protein>
    <recommendedName>
        <fullName evidence="5">Methionine--tRNA ligase</fullName>
        <ecNumber evidence="4">6.1.1.10</ecNumber>
    </recommendedName>
    <alternativeName>
        <fullName evidence="14">Methionyl-tRNA synthetase</fullName>
    </alternativeName>
</protein>
<comment type="function">
    <text evidence="1">Is required not only for elongation of protein synthesis but also for the initiation of all mRNA translation through initiator tRNA(fMet) aminoacylation.</text>
</comment>
<evidence type="ECO:0000256" key="8">
    <source>
        <dbReference type="ARBA" id="ARBA00022598"/>
    </source>
</evidence>
<gene>
    <name evidence="17" type="ORF">AC482_02840</name>
</gene>
<dbReference type="EC" id="6.1.1.10" evidence="4"/>
<comment type="subcellular location">
    <subcellularLocation>
        <location evidence="2">Cytoplasm</location>
    </subcellularLocation>
</comment>
<dbReference type="InterPro" id="IPR051270">
    <property type="entry name" value="Tyrosine-tRNA_ligase_regulator"/>
</dbReference>
<dbReference type="GO" id="GO:0004825">
    <property type="term" value="F:methionine-tRNA ligase activity"/>
    <property type="evidence" value="ECO:0007669"/>
    <property type="project" value="UniProtKB-EC"/>
</dbReference>
<evidence type="ECO:0000256" key="10">
    <source>
        <dbReference type="ARBA" id="ARBA00022840"/>
    </source>
</evidence>
<proteinExistence type="predicted"/>
<sequence length="109" mass="11906">MSDEVSMGDFKRLEIRIGTVAEVERVPGSRNLYRMQVDMGGEMRQIVTGLVGLYTEEELRGKAIAVLTNLKPARIFGQVSNGMLLAAEAGDRLALLTVDREIPNGAKVT</sequence>
<evidence type="ECO:0000256" key="14">
    <source>
        <dbReference type="ARBA" id="ARBA00030904"/>
    </source>
</evidence>
<dbReference type="GO" id="GO:0000049">
    <property type="term" value="F:tRNA binding"/>
    <property type="evidence" value="ECO:0007669"/>
    <property type="project" value="UniProtKB-KW"/>
</dbReference>
<dbReference type="NCBIfam" id="TIGR00399">
    <property type="entry name" value="metG_C_term"/>
    <property type="match status" value="1"/>
</dbReference>
<accession>A0A0M0BR86</accession>
<evidence type="ECO:0000256" key="13">
    <source>
        <dbReference type="ARBA" id="ARBA00023146"/>
    </source>
</evidence>
<organism evidence="17 18">
    <name type="scientific">miscellaneous Crenarchaeota group-15 archaeon DG-45</name>
    <dbReference type="NCBI Taxonomy" id="1685127"/>
    <lineage>
        <taxon>Archaea</taxon>
        <taxon>Candidatus Bathyarchaeota</taxon>
        <taxon>MCG-15</taxon>
    </lineage>
</organism>